<evidence type="ECO:0000313" key="3">
    <source>
        <dbReference type="Proteomes" id="UP000245168"/>
    </source>
</evidence>
<gene>
    <name evidence="2" type="ORF">DDZ18_08330</name>
</gene>
<keyword evidence="3" id="KW-1185">Reference proteome</keyword>
<dbReference type="OrthoDB" id="6079986at2"/>
<dbReference type="AlphaFoldDB" id="A0A2U2BUE6"/>
<reference evidence="3" key="1">
    <citation type="submission" date="2018-05" db="EMBL/GenBank/DDBJ databases">
        <authorList>
            <person name="Liu B.-T."/>
        </authorList>
    </citation>
    <scope>NUCLEOTIDE SEQUENCE [LARGE SCALE GENOMIC DNA]</scope>
    <source>
        <strain evidence="3">WD6-1</strain>
    </source>
</reference>
<keyword evidence="1" id="KW-0472">Membrane</keyword>
<sequence>MRFRPLPLLTVLAAPALALLVALGVWQLDRMDWKQAEIERWRARQGEAPVSLDQAYCGRPDPFSRRVERPDPASGSIVMVYGRNPDGAPGWRVFQNARVGDCAGDLRVLTEAGFLPHGETRMTEFHEGPMVLERPTEPGAFTPERDPETLRFYGFDAAAMEAVLQLEPGTLWEEGWLVTDHGALPPRLAQTPPARHFGYAITWFGLAGALVAVYLALHMSRGRLVFTRRKE</sequence>
<dbReference type="Pfam" id="PF02104">
    <property type="entry name" value="SURF1"/>
    <property type="match status" value="1"/>
</dbReference>
<proteinExistence type="inferred from homology"/>
<dbReference type="InterPro" id="IPR002994">
    <property type="entry name" value="Surf1/Shy1"/>
</dbReference>
<name>A0A2U2BUE6_9PROT</name>
<comment type="caution">
    <text evidence="2">The sequence shown here is derived from an EMBL/GenBank/DDBJ whole genome shotgun (WGS) entry which is preliminary data.</text>
</comment>
<comment type="caution">
    <text evidence="1">Lacks conserved residue(s) required for the propagation of feature annotation.</text>
</comment>
<dbReference type="CDD" id="cd06662">
    <property type="entry name" value="SURF1"/>
    <property type="match status" value="1"/>
</dbReference>
<accession>A0A2U2BUE6</accession>
<keyword evidence="1" id="KW-1133">Transmembrane helix</keyword>
<keyword evidence="1" id="KW-0812">Transmembrane</keyword>
<dbReference type="GO" id="GO:0005886">
    <property type="term" value="C:plasma membrane"/>
    <property type="evidence" value="ECO:0007669"/>
    <property type="project" value="UniProtKB-SubCell"/>
</dbReference>
<evidence type="ECO:0000313" key="2">
    <source>
        <dbReference type="EMBL" id="PWE17655.1"/>
    </source>
</evidence>
<dbReference type="Proteomes" id="UP000245168">
    <property type="component" value="Unassembled WGS sequence"/>
</dbReference>
<evidence type="ECO:0000256" key="1">
    <source>
        <dbReference type="RuleBase" id="RU363076"/>
    </source>
</evidence>
<keyword evidence="1" id="KW-1003">Cell membrane</keyword>
<organism evidence="2 3">
    <name type="scientific">Marinicauda salina</name>
    <dbReference type="NCBI Taxonomy" id="2135793"/>
    <lineage>
        <taxon>Bacteria</taxon>
        <taxon>Pseudomonadati</taxon>
        <taxon>Pseudomonadota</taxon>
        <taxon>Alphaproteobacteria</taxon>
        <taxon>Maricaulales</taxon>
        <taxon>Maricaulaceae</taxon>
        <taxon>Marinicauda</taxon>
    </lineage>
</organism>
<feature type="transmembrane region" description="Helical" evidence="1">
    <location>
        <begin position="197"/>
        <end position="217"/>
    </location>
</feature>
<comment type="similarity">
    <text evidence="1">Belongs to the SURF1 family.</text>
</comment>
<protein>
    <recommendedName>
        <fullName evidence="1">SURF1-like protein</fullName>
    </recommendedName>
</protein>
<dbReference type="RefSeq" id="WP_109252886.1">
    <property type="nucleotide sequence ID" value="NZ_QEXV01000003.1"/>
</dbReference>
<comment type="subcellular location">
    <subcellularLocation>
        <location evidence="1">Cell membrane</location>
        <topology evidence="1">Multi-pass membrane protein</topology>
    </subcellularLocation>
</comment>
<dbReference type="EMBL" id="QEXV01000003">
    <property type="protein sequence ID" value="PWE17655.1"/>
    <property type="molecule type" value="Genomic_DNA"/>
</dbReference>
<dbReference type="PROSITE" id="PS50895">
    <property type="entry name" value="SURF1"/>
    <property type="match status" value="1"/>
</dbReference>